<dbReference type="NCBIfam" id="TIGR01188">
    <property type="entry name" value="drrA"/>
    <property type="match status" value="1"/>
</dbReference>
<evidence type="ECO:0000256" key="4">
    <source>
        <dbReference type="ARBA" id="ARBA00022741"/>
    </source>
</evidence>
<dbReference type="InterPro" id="IPR005894">
    <property type="entry name" value="DrrA"/>
</dbReference>
<dbReference type="SUPFAM" id="SSF52540">
    <property type="entry name" value="P-loop containing nucleoside triphosphate hydrolases"/>
    <property type="match status" value="1"/>
</dbReference>
<feature type="domain" description="ABC transporter" evidence="9">
    <location>
        <begin position="6"/>
        <end position="236"/>
    </location>
</feature>
<evidence type="ECO:0000259" key="9">
    <source>
        <dbReference type="PROSITE" id="PS50893"/>
    </source>
</evidence>
<evidence type="ECO:0000313" key="10">
    <source>
        <dbReference type="EMBL" id="MFC5985634.1"/>
    </source>
</evidence>
<keyword evidence="5 10" id="KW-0067">ATP-binding</keyword>
<keyword evidence="11" id="KW-1185">Reference proteome</keyword>
<keyword evidence="7" id="KW-0472">Membrane</keyword>
<evidence type="ECO:0000256" key="8">
    <source>
        <dbReference type="ARBA" id="ARBA00049985"/>
    </source>
</evidence>
<accession>A0ABW1IKN9</accession>
<dbReference type="Proteomes" id="UP001596250">
    <property type="component" value="Unassembled WGS sequence"/>
</dbReference>
<dbReference type="InterPro" id="IPR050763">
    <property type="entry name" value="ABC_transporter_ATP-binding"/>
</dbReference>
<evidence type="ECO:0000256" key="6">
    <source>
        <dbReference type="ARBA" id="ARBA00022967"/>
    </source>
</evidence>
<evidence type="ECO:0000313" key="11">
    <source>
        <dbReference type="Proteomes" id="UP001596250"/>
    </source>
</evidence>
<name>A0ABW1IKN9_9BACL</name>
<dbReference type="InterPro" id="IPR017871">
    <property type="entry name" value="ABC_transporter-like_CS"/>
</dbReference>
<keyword evidence="3" id="KW-1003">Cell membrane</keyword>
<reference evidence="11" key="1">
    <citation type="journal article" date="2019" name="Int. J. Syst. Evol. Microbiol.">
        <title>The Global Catalogue of Microorganisms (GCM) 10K type strain sequencing project: providing services to taxonomists for standard genome sequencing and annotation.</title>
        <authorList>
            <consortium name="The Broad Institute Genomics Platform"/>
            <consortium name="The Broad Institute Genome Sequencing Center for Infectious Disease"/>
            <person name="Wu L."/>
            <person name="Ma J."/>
        </authorList>
    </citation>
    <scope>NUCLEOTIDE SEQUENCE [LARGE SCALE GENOMIC DNA]</scope>
    <source>
        <strain evidence="11">CCM 8749</strain>
    </source>
</reference>
<comment type="similarity">
    <text evidence="8">Belongs to the ABC transporter superfamily. Drug exporter-1 (DrugE1) (TC 3.A.1.105) family.</text>
</comment>
<dbReference type="PANTHER" id="PTHR42711:SF19">
    <property type="entry name" value="DOXORUBICIN RESISTANCE ATP-BINDING PROTEIN DRRA"/>
    <property type="match status" value="1"/>
</dbReference>
<evidence type="ECO:0000256" key="5">
    <source>
        <dbReference type="ARBA" id="ARBA00022840"/>
    </source>
</evidence>
<protein>
    <submittedName>
        <fullName evidence="10">ATP-binding cassette domain-containing protein</fullName>
    </submittedName>
</protein>
<gene>
    <name evidence="10" type="ORF">ACFPXP_04175</name>
</gene>
<dbReference type="InterPro" id="IPR003593">
    <property type="entry name" value="AAA+_ATPase"/>
</dbReference>
<dbReference type="InterPro" id="IPR027417">
    <property type="entry name" value="P-loop_NTPase"/>
</dbReference>
<dbReference type="PROSITE" id="PS00211">
    <property type="entry name" value="ABC_TRANSPORTER_1"/>
    <property type="match status" value="1"/>
</dbReference>
<proteinExistence type="inferred from homology"/>
<keyword evidence="6" id="KW-1278">Translocase</keyword>
<organism evidence="10 11">
    <name type="scientific">Marinicrinis lubricantis</name>
    <dbReference type="NCBI Taxonomy" id="2086470"/>
    <lineage>
        <taxon>Bacteria</taxon>
        <taxon>Bacillati</taxon>
        <taxon>Bacillota</taxon>
        <taxon>Bacilli</taxon>
        <taxon>Bacillales</taxon>
        <taxon>Paenibacillaceae</taxon>
    </lineage>
</organism>
<evidence type="ECO:0000256" key="2">
    <source>
        <dbReference type="ARBA" id="ARBA00022448"/>
    </source>
</evidence>
<dbReference type="InterPro" id="IPR003439">
    <property type="entry name" value="ABC_transporter-like_ATP-bd"/>
</dbReference>
<evidence type="ECO:0000256" key="3">
    <source>
        <dbReference type="ARBA" id="ARBA00022475"/>
    </source>
</evidence>
<dbReference type="PANTHER" id="PTHR42711">
    <property type="entry name" value="ABC TRANSPORTER ATP-BINDING PROTEIN"/>
    <property type="match status" value="1"/>
</dbReference>
<dbReference type="Pfam" id="PF00005">
    <property type="entry name" value="ABC_tran"/>
    <property type="match status" value="1"/>
</dbReference>
<comment type="caution">
    <text evidence="10">The sequence shown here is derived from an EMBL/GenBank/DDBJ whole genome shotgun (WGS) entry which is preliminary data.</text>
</comment>
<dbReference type="Gene3D" id="3.40.50.300">
    <property type="entry name" value="P-loop containing nucleotide triphosphate hydrolases"/>
    <property type="match status" value="1"/>
</dbReference>
<dbReference type="SMART" id="SM00382">
    <property type="entry name" value="AAA"/>
    <property type="match status" value="1"/>
</dbReference>
<dbReference type="GO" id="GO:0005524">
    <property type="term" value="F:ATP binding"/>
    <property type="evidence" value="ECO:0007669"/>
    <property type="project" value="UniProtKB-KW"/>
</dbReference>
<dbReference type="EMBL" id="JBHSQV010000029">
    <property type="protein sequence ID" value="MFC5985634.1"/>
    <property type="molecule type" value="Genomic_DNA"/>
</dbReference>
<dbReference type="PROSITE" id="PS50893">
    <property type="entry name" value="ABC_TRANSPORTER_2"/>
    <property type="match status" value="1"/>
</dbReference>
<evidence type="ECO:0000256" key="7">
    <source>
        <dbReference type="ARBA" id="ARBA00023136"/>
    </source>
</evidence>
<evidence type="ECO:0000256" key="1">
    <source>
        <dbReference type="ARBA" id="ARBA00004413"/>
    </source>
</evidence>
<dbReference type="RefSeq" id="WP_379892670.1">
    <property type="nucleotide sequence ID" value="NZ_CBCSCT010000012.1"/>
</dbReference>
<comment type="subcellular location">
    <subcellularLocation>
        <location evidence="1">Cell membrane</location>
        <topology evidence="1">Peripheral membrane protein</topology>
        <orientation evidence="1">Cytoplasmic side</orientation>
    </subcellularLocation>
</comment>
<keyword evidence="2" id="KW-0813">Transport</keyword>
<sequence length="295" mass="32809">MNQHAIEVKGLRKMFGQQVVLDDMEFSVEEGTIFALLGPNGAGKTTLIHILSTLLEPDGGFAKVNGYDVSDERNMVKRSISLTGQYAAVDENLTGAENLRMMCRLSGLTVKESRNRSDELLEKFDLTKAAQKLVRTYSGGMRRRLDLAISLVVNRPILFLDEPTTGLDTRSRQALWSIKAELKTEGITIFLTTQYLEEADQLADIAAVINRGRVVAMGTPKELKSRVGNEIIELRDENDEIIRSVPTKGTIEDVLQVMNRLKMAVPQGARVHIRRPSMDDAFLALTEEGKEVMSS</sequence>
<keyword evidence="4" id="KW-0547">Nucleotide-binding</keyword>